<dbReference type="InParanoid" id="Q7NK13"/>
<reference evidence="2 3" key="1">
    <citation type="journal article" date="2003" name="DNA Res.">
        <title>Complete genome structure of Gloeobacter violaceus PCC 7421, a cyanobacterium that lacks thylakoids.</title>
        <authorList>
            <person name="Nakamura Y."/>
            <person name="Kaneko T."/>
            <person name="Sato S."/>
            <person name="Mimuro M."/>
            <person name="Miyashita H."/>
            <person name="Tsuchiya T."/>
            <person name="Sasamoto S."/>
            <person name="Watanabe A."/>
            <person name="Kawashima K."/>
            <person name="Kishida Y."/>
            <person name="Kiyokawa C."/>
            <person name="Kohara M."/>
            <person name="Matsumoto M."/>
            <person name="Matsuno A."/>
            <person name="Nakazaki N."/>
            <person name="Shimpo S."/>
            <person name="Takeuchi C."/>
            <person name="Yamada M."/>
            <person name="Tabata S."/>
        </authorList>
    </citation>
    <scope>NUCLEOTIDE SEQUENCE [LARGE SCALE GENOMIC DNA]</scope>
    <source>
        <strain evidence="3">ATCC 29082 / PCC 7421</strain>
    </source>
</reference>
<reference evidence="2 3" key="2">
    <citation type="journal article" date="2003" name="DNA Res.">
        <title>Complete genome structure of Gloeobacter violaceus PCC 7421, a cyanobacterium that lacks thylakoids (supplement).</title>
        <authorList>
            <person name="Nakamura Y."/>
            <person name="Kaneko T."/>
            <person name="Sato S."/>
            <person name="Mimuro M."/>
            <person name="Miyashita H."/>
            <person name="Tsuchiya T."/>
            <person name="Sasamoto S."/>
            <person name="Watanabe A."/>
            <person name="Kawashima K."/>
            <person name="Kishida Y."/>
            <person name="Kiyokawa C."/>
            <person name="Kohara M."/>
            <person name="Matsumoto M."/>
            <person name="Matsuno A."/>
            <person name="Nakazaki N."/>
            <person name="Shimpo S."/>
            <person name="Takeuchi C."/>
            <person name="Yamada M."/>
            <person name="Tabata S."/>
        </authorList>
    </citation>
    <scope>NUCLEOTIDE SEQUENCE [LARGE SCALE GENOMIC DNA]</scope>
    <source>
        <strain evidence="3">ATCC 29082 / PCC 7421</strain>
    </source>
</reference>
<dbReference type="STRING" id="251221.gene:10759157"/>
<dbReference type="EMBL" id="BA000045">
    <property type="protein sequence ID" value="BAC89608.1"/>
    <property type="molecule type" value="Genomic_DNA"/>
</dbReference>
<proteinExistence type="predicted"/>
<dbReference type="KEGG" id="gvi:gsl1667"/>
<feature type="region of interest" description="Disordered" evidence="1">
    <location>
        <begin position="1"/>
        <end position="39"/>
    </location>
</feature>
<dbReference type="HOGENOM" id="CLU_2537802_0_0_3"/>
<dbReference type="AlphaFoldDB" id="Q7NK13"/>
<dbReference type="Proteomes" id="UP000000557">
    <property type="component" value="Chromosome"/>
</dbReference>
<protein>
    <submittedName>
        <fullName evidence="2">Gsl1667 protein</fullName>
    </submittedName>
</protein>
<sequence length="83" mass="9629">MLPRPNRPQVHNPKASDGKSDRAALMSHGPRNLHPQGWLRHPAHRESQALWFAMDRNKLFKRIRCYGTEFEWAQARQRSSGGV</sequence>
<evidence type="ECO:0000313" key="3">
    <source>
        <dbReference type="Proteomes" id="UP000000557"/>
    </source>
</evidence>
<gene>
    <name evidence="2" type="ordered locus">gsl1667</name>
</gene>
<evidence type="ECO:0000256" key="1">
    <source>
        <dbReference type="SAM" id="MobiDB-lite"/>
    </source>
</evidence>
<organism evidence="2 3">
    <name type="scientific">Gloeobacter violaceus (strain ATCC 29082 / PCC 7421)</name>
    <dbReference type="NCBI Taxonomy" id="251221"/>
    <lineage>
        <taxon>Bacteria</taxon>
        <taxon>Bacillati</taxon>
        <taxon>Cyanobacteriota</taxon>
        <taxon>Cyanophyceae</taxon>
        <taxon>Gloeobacterales</taxon>
        <taxon>Gloeobacteraceae</taxon>
        <taxon>Gloeobacter</taxon>
    </lineage>
</organism>
<dbReference type="EnsemblBacteria" id="BAC89608">
    <property type="protein sequence ID" value="BAC89608"/>
    <property type="gene ID" value="BAC89608"/>
</dbReference>
<name>Q7NK13_GLOVI</name>
<keyword evidence="3" id="KW-1185">Reference proteome</keyword>
<accession>Q7NK13</accession>
<evidence type="ECO:0000313" key="2">
    <source>
        <dbReference type="EMBL" id="BAC89608.1"/>
    </source>
</evidence>